<proteinExistence type="predicted"/>
<evidence type="ECO:0000313" key="3">
    <source>
        <dbReference type="EMBL" id="OWT42653.1"/>
    </source>
</evidence>
<dbReference type="STRING" id="1380566.A0A179EXD4"/>
<keyword evidence="4" id="KW-1185">Reference proteome</keyword>
<keyword evidence="1" id="KW-0472">Membrane</keyword>
<dbReference type="KEGG" id="pchm:VFPPC_12528"/>
<dbReference type="EMBL" id="LSBJ02000020">
    <property type="protein sequence ID" value="OAQ57513.2"/>
    <property type="molecule type" value="Genomic_DNA"/>
</dbReference>
<evidence type="ECO:0000313" key="4">
    <source>
        <dbReference type="Proteomes" id="UP000078397"/>
    </source>
</evidence>
<dbReference type="GeneID" id="33936325"/>
<reference evidence="2" key="2">
    <citation type="submission" date="2017-04" db="EMBL/GenBank/DDBJ databases">
        <title>Chromosome sequence assembly and comparative analysis of secretomes of two biotypes provide further insight into genetic mechanisms of parasitism and adaptative evolution of Pochonia chlamydosporia.</title>
        <authorList>
            <person name="Lin R."/>
            <person name="Shen B."/>
            <person name="Qin F."/>
            <person name="Cheng X."/>
            <person name="Xie B."/>
        </authorList>
    </citation>
    <scope>NUCLEOTIDE SEQUENCE</scope>
    <source>
        <strain evidence="2">170</strain>
    </source>
</reference>
<dbReference type="Proteomes" id="UP000078397">
    <property type="component" value="Unassembled WGS sequence"/>
</dbReference>
<keyword evidence="1" id="KW-0812">Transmembrane</keyword>
<reference evidence="2 4" key="1">
    <citation type="journal article" date="2016" name="PLoS Pathog.">
        <title>Biosynthesis of antibiotic leucinostatins in bio-control fungus Purpureocillium lilacinum and their inhibition on phytophthora revealed by genome mining.</title>
        <authorList>
            <person name="Wang G."/>
            <person name="Liu Z."/>
            <person name="Lin R."/>
            <person name="Li E."/>
            <person name="Mao Z."/>
            <person name="Ling J."/>
            <person name="Yang Y."/>
            <person name="Yin W.B."/>
            <person name="Xie B."/>
        </authorList>
    </citation>
    <scope>NUCLEOTIDE SEQUENCE [LARGE SCALE GENOMIC DNA]</scope>
    <source>
        <strain evidence="2">170</strain>
    </source>
</reference>
<dbReference type="OrthoDB" id="5084002at2759"/>
<keyword evidence="1" id="KW-1133">Transmembrane helix</keyword>
<comment type="caution">
    <text evidence="2">The sequence shown here is derived from an EMBL/GenBank/DDBJ whole genome shotgun (WGS) entry which is preliminary data.</text>
</comment>
<accession>A0A219APF8</accession>
<evidence type="ECO:0000313" key="2">
    <source>
        <dbReference type="EMBL" id="OAQ57513.2"/>
    </source>
</evidence>
<dbReference type="AlphaFoldDB" id="A0A179EXD4"/>
<protein>
    <submittedName>
        <fullName evidence="2">Uncharacterized protein</fullName>
    </submittedName>
</protein>
<dbReference type="RefSeq" id="XP_022283884.1">
    <property type="nucleotide sequence ID" value="XM_022428835.1"/>
</dbReference>
<sequence>MAPGTTTHTLAFIQLNVGVLSIIGLCNVLVGLMVAGISGGFTALLLVPIIASAACALAQGLDYIKYTDYPVVNKAVANVFANLGWTVSLD</sequence>
<feature type="transmembrane region" description="Helical" evidence="1">
    <location>
        <begin position="41"/>
        <end position="61"/>
    </location>
</feature>
<dbReference type="EMBL" id="LSBJ02000008">
    <property type="protein sequence ID" value="OWT42653.1"/>
    <property type="molecule type" value="Genomic_DNA"/>
</dbReference>
<accession>A0A179EXD4</accession>
<gene>
    <name evidence="2" type="ORF">VFPPC_12528</name>
    <name evidence="3" type="ORF">VFPPC_18213</name>
</gene>
<name>A0A179EXD4_METCM</name>
<evidence type="ECO:0000256" key="1">
    <source>
        <dbReference type="SAM" id="Phobius"/>
    </source>
</evidence>
<organism evidence="2 4">
    <name type="scientific">Pochonia chlamydosporia 170</name>
    <dbReference type="NCBI Taxonomy" id="1380566"/>
    <lineage>
        <taxon>Eukaryota</taxon>
        <taxon>Fungi</taxon>
        <taxon>Dikarya</taxon>
        <taxon>Ascomycota</taxon>
        <taxon>Pezizomycotina</taxon>
        <taxon>Sordariomycetes</taxon>
        <taxon>Hypocreomycetidae</taxon>
        <taxon>Hypocreales</taxon>
        <taxon>Clavicipitaceae</taxon>
        <taxon>Pochonia</taxon>
    </lineage>
</organism>
<feature type="transmembrane region" description="Helical" evidence="1">
    <location>
        <begin position="12"/>
        <end position="34"/>
    </location>
</feature>